<keyword evidence="2" id="KW-0255">Endonuclease</keyword>
<dbReference type="Pfam" id="PF01844">
    <property type="entry name" value="HNH"/>
    <property type="match status" value="1"/>
</dbReference>
<dbReference type="GO" id="GO:0008270">
    <property type="term" value="F:zinc ion binding"/>
    <property type="evidence" value="ECO:0007669"/>
    <property type="project" value="InterPro"/>
</dbReference>
<keyword evidence="2" id="KW-0378">Hydrolase</keyword>
<dbReference type="EMBL" id="PVNG01000031">
    <property type="protein sequence ID" value="PRX52605.1"/>
    <property type="molecule type" value="Genomic_DNA"/>
</dbReference>
<dbReference type="CDD" id="cd00085">
    <property type="entry name" value="HNHc"/>
    <property type="match status" value="1"/>
</dbReference>
<dbReference type="OrthoDB" id="4113298at2"/>
<dbReference type="RefSeq" id="WP_106251603.1">
    <property type="nucleotide sequence ID" value="NZ_PVNG01000031.1"/>
</dbReference>
<dbReference type="Proteomes" id="UP000238312">
    <property type="component" value="Unassembled WGS sequence"/>
</dbReference>
<evidence type="ECO:0000313" key="3">
    <source>
        <dbReference type="Proteomes" id="UP000238312"/>
    </source>
</evidence>
<dbReference type="SMART" id="SM00507">
    <property type="entry name" value="HNHc"/>
    <property type="match status" value="1"/>
</dbReference>
<evidence type="ECO:0000259" key="1">
    <source>
        <dbReference type="SMART" id="SM00507"/>
    </source>
</evidence>
<protein>
    <submittedName>
        <fullName evidence="2">HNH endonuclease</fullName>
    </submittedName>
</protein>
<sequence length="334" mass="39357">MRHSPHVDVGQRYGHWLVLRHIRGAVWLCQCRCGTERRQYASSLLHLKTLSCGCWRKRNVPKPGDQIGEWLILSYDGPPNRMAWCRCSCGVEKSVDIYTLGKDSMSCGHARRITYTGNPDTKRCSKCLEEKLRVEFNRDSSSGDGLKVWCKNCSSAYYRANRERILSRGRLLYRFDRERKIAKTRAYHLANRDWSRRVHRDYHQKHRAEAYRRYVERGKDPEIRARRREASRRSESRRRALKKLGAADFITRTAIEKLNVMQSGCCWVCERRFEEHRLKIHLDHFKPLAAGGPHRLSNLVLMCSTCNIRKNSRWPFTEEMRLQLRHEVLAAAIE</sequence>
<proteinExistence type="predicted"/>
<feature type="domain" description="HNH nuclease" evidence="1">
    <location>
        <begin position="255"/>
        <end position="308"/>
    </location>
</feature>
<dbReference type="AlphaFoldDB" id="A0A2T0M565"/>
<accession>A0A2T0M565</accession>
<dbReference type="Gene3D" id="1.10.30.50">
    <property type="match status" value="1"/>
</dbReference>
<gene>
    <name evidence="2" type="ORF">B0I32_1312</name>
</gene>
<evidence type="ECO:0000313" key="2">
    <source>
        <dbReference type="EMBL" id="PRX52605.1"/>
    </source>
</evidence>
<keyword evidence="3" id="KW-1185">Reference proteome</keyword>
<reference evidence="2 3" key="1">
    <citation type="submission" date="2018-03" db="EMBL/GenBank/DDBJ databases">
        <title>Genomic Encyclopedia of Type Strains, Phase III (KMG-III): the genomes of soil and plant-associated and newly described type strains.</title>
        <authorList>
            <person name="Whitman W."/>
        </authorList>
    </citation>
    <scope>NUCLEOTIDE SEQUENCE [LARGE SCALE GENOMIC DNA]</scope>
    <source>
        <strain evidence="2 3">CGMCC 4.7104</strain>
    </source>
</reference>
<name>A0A2T0M565_9ACTN</name>
<keyword evidence="2" id="KW-0540">Nuclease</keyword>
<dbReference type="InterPro" id="IPR003615">
    <property type="entry name" value="HNH_nuc"/>
</dbReference>
<comment type="caution">
    <text evidence="2">The sequence shown here is derived from an EMBL/GenBank/DDBJ whole genome shotgun (WGS) entry which is preliminary data.</text>
</comment>
<dbReference type="InterPro" id="IPR002711">
    <property type="entry name" value="HNH"/>
</dbReference>
<dbReference type="GO" id="GO:0004519">
    <property type="term" value="F:endonuclease activity"/>
    <property type="evidence" value="ECO:0007669"/>
    <property type="project" value="UniProtKB-KW"/>
</dbReference>
<organism evidence="2 3">
    <name type="scientific">Nonomuraea fuscirosea</name>
    <dbReference type="NCBI Taxonomy" id="1291556"/>
    <lineage>
        <taxon>Bacteria</taxon>
        <taxon>Bacillati</taxon>
        <taxon>Actinomycetota</taxon>
        <taxon>Actinomycetes</taxon>
        <taxon>Streptosporangiales</taxon>
        <taxon>Streptosporangiaceae</taxon>
        <taxon>Nonomuraea</taxon>
    </lineage>
</organism>
<dbReference type="GO" id="GO:0003676">
    <property type="term" value="F:nucleic acid binding"/>
    <property type="evidence" value="ECO:0007669"/>
    <property type="project" value="InterPro"/>
</dbReference>